<protein>
    <submittedName>
        <fullName evidence="1">Uncharacterized protein</fullName>
    </submittedName>
</protein>
<dbReference type="EMBL" id="JBJKFK010000231">
    <property type="protein sequence ID" value="KAL3318554.1"/>
    <property type="molecule type" value="Genomic_DNA"/>
</dbReference>
<gene>
    <name evidence="1" type="ORF">Ciccas_002790</name>
</gene>
<evidence type="ECO:0000313" key="1">
    <source>
        <dbReference type="EMBL" id="KAL3318554.1"/>
    </source>
</evidence>
<dbReference type="Proteomes" id="UP001626550">
    <property type="component" value="Unassembled WGS sequence"/>
</dbReference>
<dbReference type="AlphaFoldDB" id="A0ABD2QG90"/>
<accession>A0ABD2QG90</accession>
<sequence length="705" mass="79863">MWDLASNILSQQPVYDSGEYEMLEKCASLCMEYHKVLQNSKKRFVNFSTDMMMSFVEFENLLLEELTQRLIPVLSTIPAESHEYTQQLRKIQNKLSSLLNGLLGHSLAVCVHWEYTTSSDSIIRNSNNIDQVCASLQILNRIAHFFQNTLANCEFSFGCLEALPPAPHIRNDVMDDFMCWLVRTHVLLDIAKTGSVHSASSDSPLWVLIHLLARSEKEQNNYANSLLLLDPILPHWYPSYNFLTFCINVITLLSSQIRRASPSILVEGERRGETAGFTSHADRDQDTLTGASLNTSLISVVKFNLFQFLKSVSDRLAISDRLRLIRFFVHLLRMVNIQKASKHGINMTTQQDITWPTLLLTLLNNLTCGLFSCVVNNTQQTVDAGHAHNNVDMFLFDCAKSELCQEAQTLGQAKLLIEEVSMKVNFEGVSSVELSKVFHDLCSILMPGENQPSTICSLMIVAPVNTVAGKLFGLLAISAGIGSYSEQKQDPSLYPDVRRDDKTEKKCHYVRFIVQALMAAMCAMKKDYALRNKREQLTPTKQGAQKAQSSASANQNGWNPIHTIYNQYTWLYDNVLQRYGKENDIKAEEVRAQDRLNFFKQLCFLRILTLLSDIESAAAPLDSRLDTAHFHESSLMIFEFCRLLELDTYEAQLKKLTRSSQSHMNGLPSSHVSVDQLDLNVQVSQARHPFRSINCAHQSYQPDFC</sequence>
<name>A0ABD2QG90_9PLAT</name>
<reference evidence="1 2" key="1">
    <citation type="submission" date="2024-11" db="EMBL/GenBank/DDBJ databases">
        <title>Adaptive evolution of stress response genes in parasites aligns with host niche diversity.</title>
        <authorList>
            <person name="Hahn C."/>
            <person name="Resl P."/>
        </authorList>
    </citation>
    <scope>NUCLEOTIDE SEQUENCE [LARGE SCALE GENOMIC DNA]</scope>
    <source>
        <strain evidence="1">EGGRZ-B1_66</strain>
        <tissue evidence="1">Body</tissue>
    </source>
</reference>
<proteinExistence type="predicted"/>
<organism evidence="1 2">
    <name type="scientific">Cichlidogyrus casuarinus</name>
    <dbReference type="NCBI Taxonomy" id="1844966"/>
    <lineage>
        <taxon>Eukaryota</taxon>
        <taxon>Metazoa</taxon>
        <taxon>Spiralia</taxon>
        <taxon>Lophotrochozoa</taxon>
        <taxon>Platyhelminthes</taxon>
        <taxon>Monogenea</taxon>
        <taxon>Monopisthocotylea</taxon>
        <taxon>Dactylogyridea</taxon>
        <taxon>Ancyrocephalidae</taxon>
        <taxon>Cichlidogyrus</taxon>
    </lineage>
</organism>
<comment type="caution">
    <text evidence="1">The sequence shown here is derived from an EMBL/GenBank/DDBJ whole genome shotgun (WGS) entry which is preliminary data.</text>
</comment>
<keyword evidence="2" id="KW-1185">Reference proteome</keyword>
<evidence type="ECO:0000313" key="2">
    <source>
        <dbReference type="Proteomes" id="UP001626550"/>
    </source>
</evidence>